<evidence type="ECO:0000256" key="3">
    <source>
        <dbReference type="ARBA" id="ARBA00022989"/>
    </source>
</evidence>
<feature type="transmembrane region" description="Helical" evidence="5">
    <location>
        <begin position="103"/>
        <end position="121"/>
    </location>
</feature>
<accession>A0A918WHR4</accession>
<keyword evidence="7" id="KW-0378">Hydrolase</keyword>
<evidence type="ECO:0000313" key="7">
    <source>
        <dbReference type="EMBL" id="GHC48806.1"/>
    </source>
</evidence>
<keyword evidence="2 5" id="KW-0812">Transmembrane</keyword>
<reference evidence="7" key="2">
    <citation type="submission" date="2020-09" db="EMBL/GenBank/DDBJ databases">
        <authorList>
            <person name="Sun Q."/>
            <person name="Kim S."/>
        </authorList>
    </citation>
    <scope>NUCLEOTIDE SEQUENCE</scope>
    <source>
        <strain evidence="7">KCTC 12988</strain>
    </source>
</reference>
<dbReference type="GO" id="GO:0004252">
    <property type="term" value="F:serine-type endopeptidase activity"/>
    <property type="evidence" value="ECO:0007669"/>
    <property type="project" value="InterPro"/>
</dbReference>
<keyword evidence="4 5" id="KW-0472">Membrane</keyword>
<dbReference type="PANTHER" id="PTHR43731">
    <property type="entry name" value="RHOMBOID PROTEASE"/>
    <property type="match status" value="1"/>
</dbReference>
<keyword evidence="8" id="KW-1185">Reference proteome</keyword>
<comment type="subcellular location">
    <subcellularLocation>
        <location evidence="1">Membrane</location>
        <topology evidence="1">Multi-pass membrane protein</topology>
    </subcellularLocation>
</comment>
<evidence type="ECO:0000313" key="8">
    <source>
        <dbReference type="Proteomes" id="UP000644507"/>
    </source>
</evidence>
<feature type="domain" description="Peptidase S54 rhomboid" evidence="6">
    <location>
        <begin position="65"/>
        <end position="210"/>
    </location>
</feature>
<dbReference type="GO" id="GO:0006508">
    <property type="term" value="P:proteolysis"/>
    <property type="evidence" value="ECO:0007669"/>
    <property type="project" value="UniProtKB-KW"/>
</dbReference>
<dbReference type="Gene3D" id="1.20.1540.10">
    <property type="entry name" value="Rhomboid-like"/>
    <property type="match status" value="1"/>
</dbReference>
<dbReference type="PANTHER" id="PTHR43731:SF26">
    <property type="entry name" value="RHOMBOID-LIKE PROTEIN 10, CHLOROPLASTIC"/>
    <property type="match status" value="1"/>
</dbReference>
<dbReference type="Proteomes" id="UP000644507">
    <property type="component" value="Unassembled WGS sequence"/>
</dbReference>
<protein>
    <submittedName>
        <fullName evidence="7">Rhomboid family intramembrane serine protease</fullName>
    </submittedName>
</protein>
<dbReference type="InterPro" id="IPR050925">
    <property type="entry name" value="Rhomboid_protease_S54"/>
</dbReference>
<dbReference type="GO" id="GO:0016020">
    <property type="term" value="C:membrane"/>
    <property type="evidence" value="ECO:0007669"/>
    <property type="project" value="UniProtKB-SubCell"/>
</dbReference>
<evidence type="ECO:0000256" key="1">
    <source>
        <dbReference type="ARBA" id="ARBA00004141"/>
    </source>
</evidence>
<dbReference type="InterPro" id="IPR035952">
    <property type="entry name" value="Rhomboid-like_sf"/>
</dbReference>
<feature type="transmembrane region" description="Helical" evidence="5">
    <location>
        <begin position="62"/>
        <end position="91"/>
    </location>
</feature>
<feature type="transmembrane region" description="Helical" evidence="5">
    <location>
        <begin position="154"/>
        <end position="175"/>
    </location>
</feature>
<dbReference type="AlphaFoldDB" id="A0A918WHR4"/>
<keyword evidence="7" id="KW-0645">Protease</keyword>
<dbReference type="InterPro" id="IPR022764">
    <property type="entry name" value="Peptidase_S54_rhomboid_dom"/>
</dbReference>
<evidence type="ECO:0000256" key="4">
    <source>
        <dbReference type="ARBA" id="ARBA00023136"/>
    </source>
</evidence>
<feature type="transmembrane region" description="Helical" evidence="5">
    <location>
        <begin position="127"/>
        <end position="147"/>
    </location>
</feature>
<keyword evidence="3 5" id="KW-1133">Transmembrane helix</keyword>
<comment type="caution">
    <text evidence="7">The sequence shown here is derived from an EMBL/GenBank/DDBJ whole genome shotgun (WGS) entry which is preliminary data.</text>
</comment>
<evidence type="ECO:0000259" key="6">
    <source>
        <dbReference type="Pfam" id="PF01694"/>
    </source>
</evidence>
<sequence length="232" mass="24867">MTIALIVLNVLLFGWQSLNPEFTLGWSVIPKEIVTGQDLVEPQIVQGPQGAIEVPQAPGPALIYFTIFSAMFMHGGLGHIGGNMLYLWIFGDNVEHRFGPMKFLLFYLFSGIAATVAQVALGPDSVIPNLGASGAISGVMGAYLVLFPKNRVNSIFLFHMVSVPAVVVLGMWIAMQLFSGWGTVGQNSQTGGVAYAAHIGGFVAGVVAGLGARLMMKKEPENRSYEFYTIKG</sequence>
<proteinExistence type="predicted"/>
<reference evidence="7" key="1">
    <citation type="journal article" date="2014" name="Int. J. Syst. Evol. Microbiol.">
        <title>Complete genome sequence of Corynebacterium casei LMG S-19264T (=DSM 44701T), isolated from a smear-ripened cheese.</title>
        <authorList>
            <consortium name="US DOE Joint Genome Institute (JGI-PGF)"/>
            <person name="Walter F."/>
            <person name="Albersmeier A."/>
            <person name="Kalinowski J."/>
            <person name="Ruckert C."/>
        </authorList>
    </citation>
    <scope>NUCLEOTIDE SEQUENCE</scope>
    <source>
        <strain evidence="7">KCTC 12988</strain>
    </source>
</reference>
<evidence type="ECO:0000256" key="5">
    <source>
        <dbReference type="SAM" id="Phobius"/>
    </source>
</evidence>
<dbReference type="EMBL" id="BMXI01000004">
    <property type="protein sequence ID" value="GHC48806.1"/>
    <property type="molecule type" value="Genomic_DNA"/>
</dbReference>
<feature type="transmembrane region" description="Helical" evidence="5">
    <location>
        <begin position="195"/>
        <end position="215"/>
    </location>
</feature>
<dbReference type="Pfam" id="PF01694">
    <property type="entry name" value="Rhomboid"/>
    <property type="match status" value="1"/>
</dbReference>
<name>A0A918WHR4_9BACT</name>
<dbReference type="SUPFAM" id="SSF144091">
    <property type="entry name" value="Rhomboid-like"/>
    <property type="match status" value="1"/>
</dbReference>
<gene>
    <name evidence="7" type="ORF">GCM10007100_13420</name>
</gene>
<evidence type="ECO:0000256" key="2">
    <source>
        <dbReference type="ARBA" id="ARBA00022692"/>
    </source>
</evidence>
<organism evidence="7 8">
    <name type="scientific">Roseibacillus persicicus</name>
    <dbReference type="NCBI Taxonomy" id="454148"/>
    <lineage>
        <taxon>Bacteria</taxon>
        <taxon>Pseudomonadati</taxon>
        <taxon>Verrucomicrobiota</taxon>
        <taxon>Verrucomicrobiia</taxon>
        <taxon>Verrucomicrobiales</taxon>
        <taxon>Verrucomicrobiaceae</taxon>
        <taxon>Roseibacillus</taxon>
    </lineage>
</organism>